<evidence type="ECO:0000313" key="5">
    <source>
        <dbReference type="Ensembl" id="ENSAPLP00000017159.1"/>
    </source>
</evidence>
<feature type="region of interest" description="Disordered" evidence="4">
    <location>
        <begin position="1"/>
        <end position="105"/>
    </location>
</feature>
<feature type="compositionally biased region" description="Low complexity" evidence="4">
    <location>
        <begin position="76"/>
        <end position="87"/>
    </location>
</feature>
<proteinExistence type="predicted"/>
<dbReference type="Proteomes" id="UP000016666">
    <property type="component" value="Unassembled WGS sequence"/>
</dbReference>
<dbReference type="InterPro" id="IPR035500">
    <property type="entry name" value="NHR-like_dom_sf"/>
</dbReference>
<dbReference type="SUPFAM" id="SSF48508">
    <property type="entry name" value="Nuclear receptor ligand-binding domain"/>
    <property type="match status" value="1"/>
</dbReference>
<reference evidence="6" key="1">
    <citation type="submission" date="2017-10" db="EMBL/GenBank/DDBJ databases">
        <title>A new Pekin duck reference genome.</title>
        <authorList>
            <person name="Hou Z.-C."/>
            <person name="Zhou Z.-K."/>
            <person name="Zhu F."/>
            <person name="Hou S.-S."/>
        </authorList>
    </citation>
    <scope>NUCLEOTIDE SEQUENCE [LARGE SCALE GENOMIC DNA]</scope>
</reference>
<evidence type="ECO:0000256" key="2">
    <source>
        <dbReference type="ARBA" id="ARBA00023163"/>
    </source>
</evidence>
<keyword evidence="1" id="KW-0805">Transcription regulation</keyword>
<evidence type="ECO:0000313" key="6">
    <source>
        <dbReference type="Proteomes" id="UP000016666"/>
    </source>
</evidence>
<feature type="compositionally biased region" description="Polar residues" evidence="4">
    <location>
        <begin position="250"/>
        <end position="259"/>
    </location>
</feature>
<feature type="compositionally biased region" description="Gly residues" evidence="4">
    <location>
        <begin position="8"/>
        <end position="37"/>
    </location>
</feature>
<keyword evidence="6" id="KW-1185">Reference proteome</keyword>
<organism evidence="5 6">
    <name type="scientific">Anas platyrhynchos platyrhynchos</name>
    <name type="common">Northern mallard</name>
    <dbReference type="NCBI Taxonomy" id="8840"/>
    <lineage>
        <taxon>Eukaryota</taxon>
        <taxon>Metazoa</taxon>
        <taxon>Chordata</taxon>
        <taxon>Craniata</taxon>
        <taxon>Vertebrata</taxon>
        <taxon>Euteleostomi</taxon>
        <taxon>Archelosauria</taxon>
        <taxon>Archosauria</taxon>
        <taxon>Dinosauria</taxon>
        <taxon>Saurischia</taxon>
        <taxon>Theropoda</taxon>
        <taxon>Coelurosauria</taxon>
        <taxon>Aves</taxon>
        <taxon>Neognathae</taxon>
        <taxon>Galloanserae</taxon>
        <taxon>Anseriformes</taxon>
        <taxon>Anatidae</taxon>
        <taxon>Anatinae</taxon>
        <taxon>Anas</taxon>
    </lineage>
</organism>
<evidence type="ECO:0000256" key="4">
    <source>
        <dbReference type="SAM" id="MobiDB-lite"/>
    </source>
</evidence>
<dbReference type="Gene3D" id="1.10.565.10">
    <property type="entry name" value="Retinoid X Receptor"/>
    <property type="match status" value="1"/>
</dbReference>
<feature type="region of interest" description="Disordered" evidence="4">
    <location>
        <begin position="140"/>
        <end position="175"/>
    </location>
</feature>
<dbReference type="AlphaFoldDB" id="A0A493SU64"/>
<protein>
    <submittedName>
        <fullName evidence="5">Uncharacterized protein</fullName>
    </submittedName>
</protein>
<sequence length="259" mass="25981">MGRTWGRRGWGWKGRDPGGTGGGGGGTQGGSLGGGHQGRTQPQGTEFIRGQPPVTPPWLTSLGGGSDHVRGGPGAAAGAAAAAAPGPGAAGGADGGAAGPHRHPHRRAPAHLRLQLLPVCPLPGELGPWETLVAKLGGSWRGADPPPRPPPQPAVRLYIPSPRSPSPSGLGAQPECGAEDVLPDVFSMLPHFADLSTFMIQQVIKFAKEIPAFRSGEGAQGGFLGVPPIPKPGGAVPPPPPPPATGVCPSTTRSRCSKG</sequence>
<feature type="compositionally biased region" description="Gly residues" evidence="4">
    <location>
        <begin position="62"/>
        <end position="75"/>
    </location>
</feature>
<feature type="compositionally biased region" description="Pro residues" evidence="4">
    <location>
        <begin position="144"/>
        <end position="153"/>
    </location>
</feature>
<reference evidence="5" key="2">
    <citation type="submission" date="2025-08" db="UniProtKB">
        <authorList>
            <consortium name="Ensembl"/>
        </authorList>
    </citation>
    <scope>IDENTIFICATION</scope>
</reference>
<feature type="compositionally biased region" description="Gly residues" evidence="4">
    <location>
        <begin position="88"/>
        <end position="98"/>
    </location>
</feature>
<keyword evidence="3" id="KW-0675">Receptor</keyword>
<evidence type="ECO:0000256" key="1">
    <source>
        <dbReference type="ARBA" id="ARBA00023015"/>
    </source>
</evidence>
<dbReference type="Ensembl" id="ENSAPLT00000039694.1">
    <property type="protein sequence ID" value="ENSAPLP00000017159.1"/>
    <property type="gene ID" value="ENSAPLG00000016758.1"/>
</dbReference>
<name>A0A493SU64_ANAPP</name>
<reference evidence="5" key="3">
    <citation type="submission" date="2025-09" db="UniProtKB">
        <authorList>
            <consortium name="Ensembl"/>
        </authorList>
    </citation>
    <scope>IDENTIFICATION</scope>
</reference>
<dbReference type="STRING" id="8840.ENSAPLP00000017159"/>
<feature type="compositionally biased region" description="Pro residues" evidence="4">
    <location>
        <begin position="227"/>
        <end position="244"/>
    </location>
</feature>
<evidence type="ECO:0000256" key="3">
    <source>
        <dbReference type="ARBA" id="ARBA00023170"/>
    </source>
</evidence>
<accession>A0A493SU64</accession>
<keyword evidence="2" id="KW-0804">Transcription</keyword>
<feature type="region of interest" description="Disordered" evidence="4">
    <location>
        <begin position="223"/>
        <end position="259"/>
    </location>
</feature>